<dbReference type="AlphaFoldDB" id="A0A177E6C5"/>
<dbReference type="EMBL" id="LSFI01000027">
    <property type="protein sequence ID" value="OAG27513.1"/>
    <property type="molecule type" value="Genomic_DNA"/>
</dbReference>
<proteinExistence type="predicted"/>
<accession>A0A177E6C5</accession>
<reference evidence="1 2" key="1">
    <citation type="submission" date="2016-02" db="EMBL/GenBank/DDBJ databases">
        <title>Draft genome sequence of Thermodesulfatator sp. S606.</title>
        <authorList>
            <person name="Lai Q."/>
            <person name="Cao J."/>
            <person name="Dupont S."/>
            <person name="Shao Z."/>
            <person name="Jebbar M."/>
            <person name="Alain K."/>
        </authorList>
    </citation>
    <scope>NUCLEOTIDE SEQUENCE [LARGE SCALE GENOMIC DNA]</scope>
    <source>
        <strain evidence="1 2">S606</strain>
    </source>
</reference>
<keyword evidence="2" id="KW-1185">Reference proteome</keyword>
<gene>
    <name evidence="1" type="ORF">TH606_06385</name>
</gene>
<evidence type="ECO:0000313" key="1">
    <source>
        <dbReference type="EMBL" id="OAG27513.1"/>
    </source>
</evidence>
<dbReference type="InterPro" id="IPR021327">
    <property type="entry name" value="DUF2934"/>
</dbReference>
<organism evidence="1 2">
    <name type="scientific">Thermodesulfatator autotrophicus</name>
    <dbReference type="NCBI Taxonomy" id="1795632"/>
    <lineage>
        <taxon>Bacteria</taxon>
        <taxon>Pseudomonadati</taxon>
        <taxon>Thermodesulfobacteriota</taxon>
        <taxon>Thermodesulfobacteria</taxon>
        <taxon>Thermodesulfobacteriales</taxon>
        <taxon>Thermodesulfatatoraceae</taxon>
        <taxon>Thermodesulfatator</taxon>
    </lineage>
</organism>
<sequence>MKKERILKKDWPIFLKQFNAEHQFRPVCVLVGGHEVCRDMPFLGLVYEAKKKDVEVIVGGIDAEHTEHLVHTLRSPRAIYVLKENGEVKGIEVQSAKEDNLVVEFIGPPEEAQRMKKELIEKIAYDLYLKRGKEPGKALDDWLEAEKIVEKVAKMYI</sequence>
<name>A0A177E6C5_9BACT</name>
<dbReference type="Proteomes" id="UP000076964">
    <property type="component" value="Unassembled WGS sequence"/>
</dbReference>
<comment type="caution">
    <text evidence="1">The sequence shown here is derived from an EMBL/GenBank/DDBJ whole genome shotgun (WGS) entry which is preliminary data.</text>
</comment>
<dbReference type="Pfam" id="PF11154">
    <property type="entry name" value="DUF2934"/>
    <property type="match status" value="1"/>
</dbReference>
<dbReference type="Pfam" id="PF17269">
    <property type="entry name" value="DUF5335"/>
    <property type="match status" value="1"/>
</dbReference>
<evidence type="ECO:0000313" key="2">
    <source>
        <dbReference type="Proteomes" id="UP000076964"/>
    </source>
</evidence>
<protein>
    <submittedName>
        <fullName evidence="1">Uncharacterized protein</fullName>
    </submittedName>
</protein>
<dbReference type="InterPro" id="IPR035223">
    <property type="entry name" value="DUF5335"/>
</dbReference>
<dbReference type="RefSeq" id="WP_068542115.1">
    <property type="nucleotide sequence ID" value="NZ_LSFI01000027.1"/>
</dbReference>
<dbReference type="OrthoDB" id="9784857at2"/>